<reference evidence="3" key="1">
    <citation type="submission" date="2023-10" db="EMBL/GenBank/DDBJ databases">
        <title>Genome assemblies of two species of porcelain crab, Petrolisthes cinctipes and Petrolisthes manimaculis (Anomura: Porcellanidae).</title>
        <authorList>
            <person name="Angst P."/>
        </authorList>
    </citation>
    <scope>NUCLEOTIDE SEQUENCE</scope>
    <source>
        <strain evidence="3">PB745_01</strain>
        <tissue evidence="3">Gill</tissue>
    </source>
</reference>
<evidence type="ECO:0000256" key="1">
    <source>
        <dbReference type="SAM" id="Coils"/>
    </source>
</evidence>
<feature type="region of interest" description="Disordered" evidence="2">
    <location>
        <begin position="108"/>
        <end position="127"/>
    </location>
</feature>
<feature type="region of interest" description="Disordered" evidence="2">
    <location>
        <begin position="1"/>
        <end position="77"/>
    </location>
</feature>
<comment type="caution">
    <text evidence="3">The sequence shown here is derived from an EMBL/GenBank/DDBJ whole genome shotgun (WGS) entry which is preliminary data.</text>
</comment>
<evidence type="ECO:0000256" key="2">
    <source>
        <dbReference type="SAM" id="MobiDB-lite"/>
    </source>
</evidence>
<feature type="compositionally biased region" description="Basic residues" evidence="2">
    <location>
        <begin position="60"/>
        <end position="74"/>
    </location>
</feature>
<organism evidence="3 4">
    <name type="scientific">Petrolisthes cinctipes</name>
    <name type="common">Flat porcelain crab</name>
    <dbReference type="NCBI Taxonomy" id="88211"/>
    <lineage>
        <taxon>Eukaryota</taxon>
        <taxon>Metazoa</taxon>
        <taxon>Ecdysozoa</taxon>
        <taxon>Arthropoda</taxon>
        <taxon>Crustacea</taxon>
        <taxon>Multicrustacea</taxon>
        <taxon>Malacostraca</taxon>
        <taxon>Eumalacostraca</taxon>
        <taxon>Eucarida</taxon>
        <taxon>Decapoda</taxon>
        <taxon>Pleocyemata</taxon>
        <taxon>Anomura</taxon>
        <taxon>Galatheoidea</taxon>
        <taxon>Porcellanidae</taxon>
        <taxon>Petrolisthes</taxon>
    </lineage>
</organism>
<sequence>MSKRERMREGRRQGDPTFPSLQSQKPPITRPSAPPPPPPTLSSGVHSQGREVNGQGHGQGKGHKGRHRKNRGKGLKVTFNLDVQKVEIEEVPTVKMKEEVVECWEDLSEPDTNNTHQPPRPVITQDDDVIDRDLDDLLLMSEALPGPGDGASGLQIQTILSDHDLPNTSVPVPQYQADLENNVPEESLSSYEDDPLIQHPQNQDFLSDNSLKEERSINQEENPIIEDRQAVVQEVVNVKEDDPSSSKEESVSFEAGESDVNVSDTLPQDSISFTREEIGSKVPQPNKGVMDVDSSHDEFVHSIERDEQHDDTIPVLQSDILLSIKNESEEQVSKCNQYVKEDKVRFSRTRKSELEAIQEISEDAMASSGMLLTEVAEDLNVKCQDDEDDDDEWETEPSGGTSEDSGTGLVEPPKEEEVWLTGDILGKPSTQHHQQEFDESDDLLIKGDIEAVLMALMEDQEKVSPTPPSPIPNRSTERREQTTILHQEDDSPPPLVTYPKERSPSEGNDSPPLLVTFPREWSPQVTIGHESRDRKSGSLCGSETESEGELVPCEDKCIGTADSTSDSDDETQDLTISESATVSDVMEAPGIFGEGDDTTEESLGKVEPNSPEITTSLEVQVVRQGDLTPSPDIPIEGKCIGNSESAKEKEKLNDKKSNKKKGKKNKKDNKTEQIMTPPHVPGRPKLVRGKAWKEKTGKFRAEHGNPLNLSFGSELCESELVEATSNLLTETYTEASLLTPTRCPSGTTVFTETPCTACSSISGEFNESESLHDDCICGEECVCDAGVVALVTEVKPCDGPHLPDPRPASVLTACLPDTDTLHSTDTVSTFMSGPFTVTGDHPTIDLTSPTVYLTSPTDDDITPTDDLPPLTTDLPTGLTDHNISTNITSNPTTTTNDPITASHEASTTTTIRDPVIPNPDENTLTEIHYANYGSMASTHDLDHTSENQTSTTRIIPPRVTIEVTLANDTQESEPDDFYIVKSQTVEAPLQVLTEYVVDSEDSSSLSQPEDEEEEHASQDYDHAPEVSVPKNIAFSDGKSVTDADLSTYSDATSSSCRDTITDSFDYEQSFPSLVGTQKLNLVYSYDTGSDSESAPGGSRTSKGPELASSGVMRVNLGKMSEDSIYDGDDFTVPYGVGDIVYEGPCLCGNEEIDRHKERDKGTKQVGMGSDDQLCVPPLLGGLAVSEAKVDGEISVVYGQEEAETPGIMDSNLEDSTSECDGSSKDIRSRINEIVGLRLQRERGYPGNNVRDVASLLGPQEHHLGRDESPLPGSSPASSSGVQGSDEMSLSRSRSRSPSCEEFATPDSSTATVASGIPEETDPLTVTPDKYEREALESLRALRFEGSVESTPEKTSQVDCSFRTFRDMYQINPIYLTDSEDQNESDTEVLAATGLSQDPDRPITVSSIVQRWEVLQAQAVERQRHSGQIRELQRQVKSLRQALEALTERANQLTQAVDVDNHGQLARKLEDAKVR</sequence>
<feature type="region of interest" description="Disordered" evidence="2">
    <location>
        <begin position="456"/>
        <end position="685"/>
    </location>
</feature>
<feature type="region of interest" description="Disordered" evidence="2">
    <location>
        <begin position="1204"/>
        <end position="1224"/>
    </location>
</feature>
<protein>
    <submittedName>
        <fullName evidence="3">Uncharacterized protein</fullName>
    </submittedName>
</protein>
<feature type="compositionally biased region" description="Basic and acidic residues" evidence="2">
    <location>
        <begin position="237"/>
        <end position="250"/>
    </location>
</feature>
<proteinExistence type="predicted"/>
<gene>
    <name evidence="3" type="ORF">Pcinc_036708</name>
</gene>
<feature type="compositionally biased region" description="Basic and acidic residues" evidence="2">
    <location>
        <begin position="1015"/>
        <end position="1024"/>
    </location>
</feature>
<feature type="compositionally biased region" description="Basic and acidic residues" evidence="2">
    <location>
        <begin position="475"/>
        <end position="489"/>
    </location>
</feature>
<feature type="compositionally biased region" description="Basic and acidic residues" evidence="2">
    <location>
        <begin position="645"/>
        <end position="656"/>
    </location>
</feature>
<name>A0AAE1BV39_PETCI</name>
<feature type="compositionally biased region" description="Basic and acidic residues" evidence="2">
    <location>
        <begin position="1"/>
        <end position="14"/>
    </location>
</feature>
<feature type="compositionally biased region" description="Acidic residues" evidence="2">
    <location>
        <begin position="385"/>
        <end position="395"/>
    </location>
</feature>
<feature type="compositionally biased region" description="Pro residues" evidence="2">
    <location>
        <begin position="28"/>
        <end position="40"/>
    </location>
</feature>
<dbReference type="EMBL" id="JAWQEG010005721">
    <property type="protein sequence ID" value="KAK3857013.1"/>
    <property type="molecule type" value="Genomic_DNA"/>
</dbReference>
<feature type="compositionally biased region" description="Low complexity" evidence="2">
    <location>
        <begin position="1269"/>
        <end position="1297"/>
    </location>
</feature>
<feature type="region of interest" description="Disordered" evidence="2">
    <location>
        <begin position="874"/>
        <end position="918"/>
    </location>
</feature>
<dbReference type="Proteomes" id="UP001286313">
    <property type="component" value="Unassembled WGS sequence"/>
</dbReference>
<feature type="region of interest" description="Disordered" evidence="2">
    <location>
        <begin position="1087"/>
        <end position="1109"/>
    </location>
</feature>
<accession>A0AAE1BV39</accession>
<feature type="region of interest" description="Disordered" evidence="2">
    <location>
        <begin position="997"/>
        <end position="1034"/>
    </location>
</feature>
<keyword evidence="1" id="KW-0175">Coiled coil</keyword>
<evidence type="ECO:0000313" key="3">
    <source>
        <dbReference type="EMBL" id="KAK3857013.1"/>
    </source>
</evidence>
<feature type="compositionally biased region" description="Basic residues" evidence="2">
    <location>
        <begin position="657"/>
        <end position="667"/>
    </location>
</feature>
<feature type="compositionally biased region" description="Low complexity" evidence="2">
    <location>
        <begin position="874"/>
        <end position="900"/>
    </location>
</feature>
<feature type="region of interest" description="Disordered" evidence="2">
    <location>
        <begin position="237"/>
        <end position="270"/>
    </location>
</feature>
<feature type="coiled-coil region" evidence="1">
    <location>
        <begin position="1414"/>
        <end position="1455"/>
    </location>
</feature>
<evidence type="ECO:0000313" key="4">
    <source>
        <dbReference type="Proteomes" id="UP001286313"/>
    </source>
</evidence>
<feature type="compositionally biased region" description="Polar residues" evidence="2">
    <location>
        <begin position="260"/>
        <end position="270"/>
    </location>
</feature>
<feature type="region of interest" description="Disordered" evidence="2">
    <location>
        <begin position="1260"/>
        <end position="1328"/>
    </location>
</feature>
<feature type="region of interest" description="Disordered" evidence="2">
    <location>
        <begin position="382"/>
        <end position="443"/>
    </location>
</feature>
<keyword evidence="4" id="KW-1185">Reference proteome</keyword>